<reference evidence="14 15" key="2">
    <citation type="journal article" date="2013" name="Genome Announc.">
        <title>Genome of the Root-Associated Plant Growth-Promoting Bacterium Variovorax paradoxus Strain EPS.</title>
        <authorList>
            <person name="Han J.I."/>
            <person name="Spain J.C."/>
            <person name="Leadbetter J.R."/>
            <person name="Ovchinnikova G."/>
            <person name="Goodwin L.A."/>
            <person name="Han C.S."/>
            <person name="Woyke T."/>
            <person name="Davenport K.W."/>
            <person name="Orwin P.M."/>
        </authorList>
    </citation>
    <scope>NUCLEOTIDE SEQUENCE [LARGE SCALE GENOMIC DNA]</scope>
    <source>
        <strain evidence="14 15">EPS</strain>
    </source>
</reference>
<dbReference type="InterPro" id="IPR002139">
    <property type="entry name" value="Ribo/fructo_kinase"/>
</dbReference>
<dbReference type="GO" id="GO:0019303">
    <property type="term" value="P:D-ribose catabolic process"/>
    <property type="evidence" value="ECO:0007669"/>
    <property type="project" value="UniProtKB-UniRule"/>
</dbReference>
<feature type="binding site" evidence="12">
    <location>
        <position position="260"/>
    </location>
    <ligand>
        <name>substrate</name>
    </ligand>
</feature>
<dbReference type="PROSITE" id="PS00584">
    <property type="entry name" value="PFKB_KINASES_2"/>
    <property type="match status" value="1"/>
</dbReference>
<reference evidence="15" key="1">
    <citation type="submission" date="2010-12" db="EMBL/GenBank/DDBJ databases">
        <title>Complete sequence of Variovorax paradoxus EPS.</title>
        <authorList>
            <consortium name="US DOE Joint Genome Institute"/>
            <person name="Lucas S."/>
            <person name="Copeland A."/>
            <person name="Lapidus A."/>
            <person name="Cheng J.-F."/>
            <person name="Goodwin L."/>
            <person name="Pitluck S."/>
            <person name="Teshima H."/>
            <person name="Detter J.C."/>
            <person name="Han C."/>
            <person name="Tapia R."/>
            <person name="Land M."/>
            <person name="Hauser L."/>
            <person name="Kyrpides N."/>
            <person name="Ivanova N."/>
            <person name="Ovchinnikova G."/>
            <person name="Orwin P."/>
            <person name="Han J.-I.G."/>
            <person name="Woyke T."/>
        </authorList>
    </citation>
    <scope>NUCLEOTIDE SEQUENCE [LARGE SCALE GENOMIC DNA]</scope>
    <source>
        <strain evidence="15">EPS</strain>
    </source>
</reference>
<comment type="cofactor">
    <cofactor evidence="12">
        <name>Mg(2+)</name>
        <dbReference type="ChEBI" id="CHEBI:18420"/>
    </cofactor>
    <text evidence="12">Requires a divalent cation, most likely magnesium in vivo, as an electrophilic catalyst to aid phosphoryl group transfer. It is the chelate of the metal and the nucleotide that is the actual substrate.</text>
</comment>
<dbReference type="HOGENOM" id="CLU_027634_2_0_4"/>
<feature type="binding site" evidence="12">
    <location>
        <position position="288"/>
    </location>
    <ligand>
        <name>K(+)</name>
        <dbReference type="ChEBI" id="CHEBI:29103"/>
    </ligand>
</feature>
<keyword evidence="6 12" id="KW-0547">Nucleotide-binding</keyword>
<evidence type="ECO:0000256" key="12">
    <source>
        <dbReference type="HAMAP-Rule" id="MF_01987"/>
    </source>
</evidence>
<dbReference type="OrthoDB" id="9795789at2"/>
<dbReference type="KEGG" id="vpe:Varpa_2647"/>
<comment type="subunit">
    <text evidence="12">Homodimer.</text>
</comment>
<keyword evidence="5 12" id="KW-0479">Metal-binding</keyword>
<evidence type="ECO:0000256" key="8">
    <source>
        <dbReference type="ARBA" id="ARBA00022840"/>
    </source>
</evidence>
<gene>
    <name evidence="12" type="primary">rbsK</name>
    <name evidence="14" type="ordered locus">Varpa_2647</name>
</gene>
<protein>
    <recommendedName>
        <fullName evidence="3 12">Ribokinase</fullName>
        <shortName evidence="12">RK</shortName>
        <ecNumber evidence="2 12">2.7.1.15</ecNumber>
    </recommendedName>
</protein>
<keyword evidence="8 12" id="KW-0067">ATP-binding</keyword>
<keyword evidence="9 12" id="KW-0460">Magnesium</keyword>
<keyword evidence="10 12" id="KW-0630">Potassium</keyword>
<evidence type="ECO:0000256" key="7">
    <source>
        <dbReference type="ARBA" id="ARBA00022777"/>
    </source>
</evidence>
<comment type="pathway">
    <text evidence="12">Carbohydrate metabolism; D-ribose degradation; D-ribose 5-phosphate from beta-D-ribopyranose: step 2/2.</text>
</comment>
<sequence length="312" mass="32246">MTRLLVVGGINMDYVFEAPCLPRHGETLGGQSFRRAPGGKGADQAVAATRLGAETWLVGCAGDDAEGRELLAHLRAEGVRTDHVAMTSEAPTGAAAVFACLGESAVTVVPGANHRLTAAHVRAAEPLFAQSDVVLAELGIPSSAAMEAAELAHRFGKPFLLTPSPAGAVPPELARRVHLFLANQHELRSAFGDGDGNGDGDGGDGNVEGGDDWRALLARWPGRIVVTRGSEGAAHVDAHGTLHEQPAFHVPVLDTTGAGDAFAAALAVHWSLGIPEAMRRACAVAALAVRGFGSQSTLPTRQELSDFLETAG</sequence>
<dbReference type="HAMAP" id="MF_01987">
    <property type="entry name" value="Ribokinase"/>
    <property type="match status" value="1"/>
</dbReference>
<evidence type="ECO:0000256" key="2">
    <source>
        <dbReference type="ARBA" id="ARBA00012035"/>
    </source>
</evidence>
<feature type="binding site" evidence="12">
    <location>
        <position position="254"/>
    </location>
    <ligand>
        <name>K(+)</name>
        <dbReference type="ChEBI" id="CHEBI:29103"/>
    </ligand>
</feature>
<feature type="binding site" evidence="12">
    <location>
        <position position="291"/>
    </location>
    <ligand>
        <name>K(+)</name>
        <dbReference type="ChEBI" id="CHEBI:29103"/>
    </ligand>
</feature>
<keyword evidence="4 12" id="KW-0808">Transferase</keyword>
<feature type="binding site" evidence="12">
    <location>
        <position position="293"/>
    </location>
    <ligand>
        <name>K(+)</name>
        <dbReference type="ChEBI" id="CHEBI:29103"/>
    </ligand>
</feature>
<dbReference type="EMBL" id="CP002417">
    <property type="protein sequence ID" value="ADU36846.1"/>
    <property type="molecule type" value="Genomic_DNA"/>
</dbReference>
<evidence type="ECO:0000256" key="10">
    <source>
        <dbReference type="ARBA" id="ARBA00022958"/>
    </source>
</evidence>
<evidence type="ECO:0000256" key="4">
    <source>
        <dbReference type="ARBA" id="ARBA00022679"/>
    </source>
</evidence>
<comment type="similarity">
    <text evidence="1">Belongs to the carbohydrate kinase pfkB family.</text>
</comment>
<keyword evidence="11 12" id="KW-0119">Carbohydrate metabolism</keyword>
<dbReference type="GO" id="GO:0005829">
    <property type="term" value="C:cytosol"/>
    <property type="evidence" value="ECO:0007669"/>
    <property type="project" value="TreeGrafter"/>
</dbReference>
<dbReference type="PRINTS" id="PR00990">
    <property type="entry name" value="RIBOKINASE"/>
</dbReference>
<dbReference type="Proteomes" id="UP000008917">
    <property type="component" value="Chromosome"/>
</dbReference>
<dbReference type="InterPro" id="IPR002173">
    <property type="entry name" value="Carboh/pur_kinase_PfkB_CS"/>
</dbReference>
<dbReference type="EC" id="2.7.1.15" evidence="2 12"/>
<evidence type="ECO:0000313" key="14">
    <source>
        <dbReference type="EMBL" id="ADU36846.1"/>
    </source>
</evidence>
<comment type="catalytic activity">
    <reaction evidence="12">
        <text>D-ribose + ATP = D-ribose 5-phosphate + ADP + H(+)</text>
        <dbReference type="Rhea" id="RHEA:13697"/>
        <dbReference type="ChEBI" id="CHEBI:15378"/>
        <dbReference type="ChEBI" id="CHEBI:30616"/>
        <dbReference type="ChEBI" id="CHEBI:47013"/>
        <dbReference type="ChEBI" id="CHEBI:78346"/>
        <dbReference type="ChEBI" id="CHEBI:456216"/>
        <dbReference type="EC" id="2.7.1.15"/>
    </reaction>
</comment>
<proteinExistence type="inferred from homology"/>
<comment type="subcellular location">
    <subcellularLocation>
        <location evidence="12">Cytoplasm</location>
    </subcellularLocation>
</comment>
<evidence type="ECO:0000256" key="1">
    <source>
        <dbReference type="ARBA" id="ARBA00005380"/>
    </source>
</evidence>
<dbReference type="SUPFAM" id="SSF53613">
    <property type="entry name" value="Ribokinase-like"/>
    <property type="match status" value="1"/>
</dbReference>
<name>E6V1U0_VARPE</name>
<dbReference type="Pfam" id="PF00294">
    <property type="entry name" value="PfkB"/>
    <property type="match status" value="1"/>
</dbReference>
<dbReference type="CDD" id="cd01174">
    <property type="entry name" value="ribokinase"/>
    <property type="match status" value="1"/>
</dbReference>
<dbReference type="PANTHER" id="PTHR10584">
    <property type="entry name" value="SUGAR KINASE"/>
    <property type="match status" value="1"/>
</dbReference>
<comment type="caution">
    <text evidence="12">Lacks conserved residue(s) required for the propagation of feature annotation.</text>
</comment>
<organism evidence="14 15">
    <name type="scientific">Variovorax paradoxus (strain EPS)</name>
    <dbReference type="NCBI Taxonomy" id="595537"/>
    <lineage>
        <taxon>Bacteria</taxon>
        <taxon>Pseudomonadati</taxon>
        <taxon>Pseudomonadota</taxon>
        <taxon>Betaproteobacteria</taxon>
        <taxon>Burkholderiales</taxon>
        <taxon>Comamonadaceae</taxon>
        <taxon>Variovorax</taxon>
    </lineage>
</organism>
<evidence type="ECO:0000256" key="6">
    <source>
        <dbReference type="ARBA" id="ARBA00022741"/>
    </source>
</evidence>
<evidence type="ECO:0000256" key="9">
    <source>
        <dbReference type="ARBA" id="ARBA00022842"/>
    </source>
</evidence>
<dbReference type="InterPro" id="IPR011611">
    <property type="entry name" value="PfkB_dom"/>
</dbReference>
<dbReference type="STRING" id="595537.Varpa_2647"/>
<feature type="binding site" evidence="12">
    <location>
        <position position="183"/>
    </location>
    <ligand>
        <name>ATP</name>
        <dbReference type="ChEBI" id="CHEBI:30616"/>
    </ligand>
</feature>
<feature type="active site" description="Proton acceptor" evidence="12">
    <location>
        <position position="260"/>
    </location>
</feature>
<feature type="domain" description="Carbohydrate kinase PfkB" evidence="13">
    <location>
        <begin position="1"/>
        <end position="301"/>
    </location>
</feature>
<feature type="binding site" evidence="12">
    <location>
        <begin position="227"/>
        <end position="232"/>
    </location>
    <ligand>
        <name>ATP</name>
        <dbReference type="ChEBI" id="CHEBI:30616"/>
    </ligand>
</feature>
<dbReference type="GO" id="GO:0005524">
    <property type="term" value="F:ATP binding"/>
    <property type="evidence" value="ECO:0007669"/>
    <property type="project" value="UniProtKB-UniRule"/>
</dbReference>
<comment type="similarity">
    <text evidence="12">Belongs to the carbohydrate kinase PfkB family. Ribokinase subfamily.</text>
</comment>
<dbReference type="Gene3D" id="3.40.1190.20">
    <property type="match status" value="1"/>
</dbReference>
<dbReference type="AlphaFoldDB" id="E6V1U0"/>
<evidence type="ECO:0000259" key="13">
    <source>
        <dbReference type="Pfam" id="PF00294"/>
    </source>
</evidence>
<feature type="binding site" evidence="12">
    <location>
        <begin position="259"/>
        <end position="260"/>
    </location>
    <ligand>
        <name>ATP</name>
        <dbReference type="ChEBI" id="CHEBI:30616"/>
    </ligand>
</feature>
<dbReference type="GO" id="GO:0004747">
    <property type="term" value="F:ribokinase activity"/>
    <property type="evidence" value="ECO:0007669"/>
    <property type="project" value="UniProtKB-UniRule"/>
</dbReference>
<evidence type="ECO:0000256" key="3">
    <source>
        <dbReference type="ARBA" id="ARBA00016943"/>
    </source>
</evidence>
<dbReference type="InterPro" id="IPR011877">
    <property type="entry name" value="Ribokinase"/>
</dbReference>
<dbReference type="UniPathway" id="UPA00916">
    <property type="reaction ID" value="UER00889"/>
</dbReference>
<dbReference type="RefSeq" id="WP_013541076.1">
    <property type="nucleotide sequence ID" value="NC_014931.1"/>
</dbReference>
<accession>E6V1U0</accession>
<keyword evidence="7 12" id="KW-0418">Kinase</keyword>
<evidence type="ECO:0000256" key="11">
    <source>
        <dbReference type="ARBA" id="ARBA00023277"/>
    </source>
</evidence>
<feature type="binding site" evidence="12">
    <location>
        <begin position="11"/>
        <end position="13"/>
    </location>
    <ligand>
        <name>substrate</name>
    </ligand>
</feature>
<dbReference type="PANTHER" id="PTHR10584:SF166">
    <property type="entry name" value="RIBOKINASE"/>
    <property type="match status" value="1"/>
</dbReference>
<dbReference type="InterPro" id="IPR029056">
    <property type="entry name" value="Ribokinase-like"/>
</dbReference>
<dbReference type="GO" id="GO:0046872">
    <property type="term" value="F:metal ion binding"/>
    <property type="evidence" value="ECO:0007669"/>
    <property type="project" value="UniProtKB-KW"/>
</dbReference>
<keyword evidence="12" id="KW-0963">Cytoplasm</keyword>
<feature type="binding site" evidence="12">
    <location>
        <position position="256"/>
    </location>
    <ligand>
        <name>K(+)</name>
        <dbReference type="ChEBI" id="CHEBI:29103"/>
    </ligand>
</feature>
<evidence type="ECO:0000256" key="5">
    <source>
        <dbReference type="ARBA" id="ARBA00022723"/>
    </source>
</evidence>
<comment type="activity regulation">
    <text evidence="12">Activated by a monovalent cation that binds near, but not in, the active site. The most likely occupant of the site in vivo is potassium. Ion binding induces a conformational change that may alter substrate affinity.</text>
</comment>
<evidence type="ECO:0000313" key="15">
    <source>
        <dbReference type="Proteomes" id="UP000008917"/>
    </source>
</evidence>
<dbReference type="eggNOG" id="COG0524">
    <property type="taxonomic scope" value="Bacteria"/>
</dbReference>
<comment type="function">
    <text evidence="12">Catalyzes the phosphorylation of ribose at O-5 in a reaction requiring ATP and magnesium. The resulting D-ribose-5-phosphate can then be used either for sythesis of nucleotides, histidine, and tryptophan, or as a component of the pentose phosphate pathway.</text>
</comment>